<dbReference type="Proteomes" id="UP000092093">
    <property type="component" value="Unassembled WGS sequence"/>
</dbReference>
<protein>
    <submittedName>
        <fullName evidence="1">Uncharacterized protein</fullName>
    </submittedName>
</protein>
<proteinExistence type="predicted"/>
<name>A0A1B7X3N1_APHFL</name>
<dbReference type="EMBL" id="LJOW01000036">
    <property type="protein sequence ID" value="OBQ43975.1"/>
    <property type="molecule type" value="Genomic_DNA"/>
</dbReference>
<evidence type="ECO:0000313" key="1">
    <source>
        <dbReference type="EMBL" id="OBQ43975.1"/>
    </source>
</evidence>
<gene>
    <name evidence="1" type="ORF">AN484_09530</name>
</gene>
<comment type="caution">
    <text evidence="1">The sequence shown here is derived from an EMBL/GenBank/DDBJ whole genome shotgun (WGS) entry which is preliminary data.</text>
</comment>
<reference evidence="1 2" key="1">
    <citation type="submission" date="2015-09" db="EMBL/GenBank/DDBJ databases">
        <title>Aphanizomenon flos-aquae WA102.</title>
        <authorList>
            <person name="Driscoll C."/>
        </authorList>
    </citation>
    <scope>NUCLEOTIDE SEQUENCE [LARGE SCALE GENOMIC DNA]</scope>
    <source>
        <strain evidence="1">WA102</strain>
    </source>
</reference>
<evidence type="ECO:0000313" key="2">
    <source>
        <dbReference type="Proteomes" id="UP000092093"/>
    </source>
</evidence>
<accession>A0A1B7X3N1</accession>
<dbReference type="AlphaFoldDB" id="A0A1B7X3N1"/>
<organism evidence="1 2">
    <name type="scientific">Aphanizomenon flos-aquae WA102</name>
    <dbReference type="NCBI Taxonomy" id="1710896"/>
    <lineage>
        <taxon>Bacteria</taxon>
        <taxon>Bacillati</taxon>
        <taxon>Cyanobacteriota</taxon>
        <taxon>Cyanophyceae</taxon>
        <taxon>Nostocales</taxon>
        <taxon>Aphanizomenonaceae</taxon>
        <taxon>Aphanizomenon</taxon>
    </lineage>
</organism>
<sequence>MATQKENFLGRCFTLRSAYGSFRKVSFGPEDLKKLNEFAASNKGWCSILIKDKKNAGPEQSDFYCEMDTFKAGDYKPTNKSLPF</sequence>